<accession>R1AWJ0</accession>
<protein>
    <submittedName>
        <fullName evidence="8">PTS system, fructose-specific, IIB component</fullName>
    </submittedName>
</protein>
<keyword evidence="9" id="KW-1185">Reference proteome</keyword>
<dbReference type="InterPro" id="IPR036095">
    <property type="entry name" value="PTS_EIIB-like_sf"/>
</dbReference>
<dbReference type="SUPFAM" id="SSF52794">
    <property type="entry name" value="PTS system IIB component-like"/>
    <property type="match status" value="1"/>
</dbReference>
<dbReference type="STRING" id="1304284.L21TH_0388"/>
<evidence type="ECO:0000256" key="2">
    <source>
        <dbReference type="ARBA" id="ARBA00022553"/>
    </source>
</evidence>
<dbReference type="InterPro" id="IPR050864">
    <property type="entry name" value="Bacterial_PTS_Sugar_Transport"/>
</dbReference>
<dbReference type="eggNOG" id="COG1445">
    <property type="taxonomic scope" value="Bacteria"/>
</dbReference>
<name>R1AWJ0_9FIRM</name>
<proteinExistence type="predicted"/>
<dbReference type="CDD" id="cd05569">
    <property type="entry name" value="PTS_IIB_fructose"/>
    <property type="match status" value="1"/>
</dbReference>
<organism evidence="8 9">
    <name type="scientific">Caldisalinibacter kiritimatiensis</name>
    <dbReference type="NCBI Taxonomy" id="1304284"/>
    <lineage>
        <taxon>Bacteria</taxon>
        <taxon>Bacillati</taxon>
        <taxon>Bacillota</taxon>
        <taxon>Tissierellia</taxon>
        <taxon>Tissierellales</taxon>
        <taxon>Thermohalobacteraceae</taxon>
        <taxon>Caldisalinibacter</taxon>
    </lineage>
</organism>
<dbReference type="PANTHER" id="PTHR30505:SF0">
    <property type="entry name" value="FRUCTOSE-LIKE PTS SYSTEM EIIBC COMPONENT-RELATED"/>
    <property type="match status" value="1"/>
</dbReference>
<dbReference type="EMBL" id="ARZA01000052">
    <property type="protein sequence ID" value="EOD01533.1"/>
    <property type="molecule type" value="Genomic_DNA"/>
</dbReference>
<dbReference type="Pfam" id="PF02302">
    <property type="entry name" value="PTS_IIB"/>
    <property type="match status" value="1"/>
</dbReference>
<evidence type="ECO:0000256" key="5">
    <source>
        <dbReference type="ARBA" id="ARBA00022683"/>
    </source>
</evidence>
<feature type="domain" description="PTS EIIB type-2" evidence="7">
    <location>
        <begin position="1"/>
        <end position="99"/>
    </location>
</feature>
<evidence type="ECO:0000256" key="3">
    <source>
        <dbReference type="ARBA" id="ARBA00022597"/>
    </source>
</evidence>
<evidence type="ECO:0000256" key="1">
    <source>
        <dbReference type="ARBA" id="ARBA00022448"/>
    </source>
</evidence>
<dbReference type="PANTHER" id="PTHR30505">
    <property type="entry name" value="FRUCTOSE-LIKE PERMEASE"/>
    <property type="match status" value="1"/>
</dbReference>
<dbReference type="OrthoDB" id="9782569at2"/>
<dbReference type="GO" id="GO:0016301">
    <property type="term" value="F:kinase activity"/>
    <property type="evidence" value="ECO:0007669"/>
    <property type="project" value="UniProtKB-KW"/>
</dbReference>
<evidence type="ECO:0000256" key="6">
    <source>
        <dbReference type="ARBA" id="ARBA00022777"/>
    </source>
</evidence>
<dbReference type="Gene3D" id="3.40.50.2300">
    <property type="match status" value="1"/>
</dbReference>
<dbReference type="InterPro" id="IPR003501">
    <property type="entry name" value="PTS_EIIB_2/3"/>
</dbReference>
<keyword evidence="6" id="KW-0418">Kinase</keyword>
<comment type="caution">
    <text evidence="8">The sequence shown here is derived from an EMBL/GenBank/DDBJ whole genome shotgun (WGS) entry which is preliminary data.</text>
</comment>
<evidence type="ECO:0000259" key="7">
    <source>
        <dbReference type="PROSITE" id="PS51099"/>
    </source>
</evidence>
<keyword evidence="5" id="KW-0598">Phosphotransferase system</keyword>
<evidence type="ECO:0000256" key="4">
    <source>
        <dbReference type="ARBA" id="ARBA00022679"/>
    </source>
</evidence>
<keyword evidence="4" id="KW-0808">Transferase</keyword>
<sequence>MKIVAVTACPAGIAHTNMAATAIEKAAKNKGHEIKGEKQGALGIQNEITDKDIQDADLAILAVATKIEKESRFESLPVHKVKIDEAVKDAGKVLDDALKLVK</sequence>
<dbReference type="GO" id="GO:0005886">
    <property type="term" value="C:plasma membrane"/>
    <property type="evidence" value="ECO:0007669"/>
    <property type="project" value="TreeGrafter"/>
</dbReference>
<dbReference type="InterPro" id="IPR003353">
    <property type="entry name" value="PTS_IIB_fruc"/>
</dbReference>
<dbReference type="AlphaFoldDB" id="R1AWJ0"/>
<reference evidence="8 9" key="1">
    <citation type="journal article" date="2015" name="Geomicrobiol. J.">
        <title>Caldisalinibacter kiritimatiensis gen. nov., sp. nov., a moderately thermohalophilic thiosulfate-reducing bacterium from a hypersaline microbial mat.</title>
        <authorList>
            <person name="Ben Hania W."/>
            <person name="Joseph M."/>
            <person name="Fiebig A."/>
            <person name="Bunk B."/>
            <person name="Klenk H.-P."/>
            <person name="Fardeau M.-L."/>
            <person name="Spring S."/>
        </authorList>
    </citation>
    <scope>NUCLEOTIDE SEQUENCE [LARGE SCALE GENOMIC DNA]</scope>
    <source>
        <strain evidence="8 9">L21-TH-D2</strain>
    </source>
</reference>
<dbReference type="PROSITE" id="PS51099">
    <property type="entry name" value="PTS_EIIB_TYPE_2"/>
    <property type="match status" value="1"/>
</dbReference>
<dbReference type="GO" id="GO:0090563">
    <property type="term" value="F:protein-phosphocysteine-sugar phosphotransferase activity"/>
    <property type="evidence" value="ECO:0007669"/>
    <property type="project" value="TreeGrafter"/>
</dbReference>
<gene>
    <name evidence="8" type="ORF">L21TH_0388</name>
</gene>
<keyword evidence="3" id="KW-0762">Sugar transport</keyword>
<evidence type="ECO:0000313" key="9">
    <source>
        <dbReference type="Proteomes" id="UP000013378"/>
    </source>
</evidence>
<dbReference type="GO" id="GO:0022877">
    <property type="term" value="F:protein-N(PI)-phosphohistidine-fructose phosphotransferase system transporter activity"/>
    <property type="evidence" value="ECO:0007669"/>
    <property type="project" value="InterPro"/>
</dbReference>
<keyword evidence="1" id="KW-0813">Transport</keyword>
<dbReference type="Proteomes" id="UP000013378">
    <property type="component" value="Unassembled WGS sequence"/>
</dbReference>
<keyword evidence="2" id="KW-0597">Phosphoprotein</keyword>
<dbReference type="InterPro" id="IPR013011">
    <property type="entry name" value="PTS_EIIB_2"/>
</dbReference>
<dbReference type="NCBIfam" id="TIGR00829">
    <property type="entry name" value="FRU"/>
    <property type="match status" value="1"/>
</dbReference>
<dbReference type="RefSeq" id="WP_006307810.1">
    <property type="nucleotide sequence ID" value="NZ_ARZA01000052.1"/>
</dbReference>
<evidence type="ECO:0000313" key="8">
    <source>
        <dbReference type="EMBL" id="EOD01533.1"/>
    </source>
</evidence>
<dbReference type="GO" id="GO:0009401">
    <property type="term" value="P:phosphoenolpyruvate-dependent sugar phosphotransferase system"/>
    <property type="evidence" value="ECO:0007669"/>
    <property type="project" value="UniProtKB-KW"/>
</dbReference>